<protein>
    <recommendedName>
        <fullName evidence="3">SEA domain-containing protein</fullName>
    </recommendedName>
</protein>
<dbReference type="AlphaFoldDB" id="A0AAE0YNN1"/>
<evidence type="ECO:0000259" key="3">
    <source>
        <dbReference type="PROSITE" id="PS50024"/>
    </source>
</evidence>
<feature type="region of interest" description="Disordered" evidence="1">
    <location>
        <begin position="329"/>
        <end position="388"/>
    </location>
</feature>
<dbReference type="InterPro" id="IPR036364">
    <property type="entry name" value="SEA_dom_sf"/>
</dbReference>
<keyword evidence="5" id="KW-1185">Reference proteome</keyword>
<feature type="domain" description="SEA" evidence="3">
    <location>
        <begin position="1"/>
        <end position="110"/>
    </location>
</feature>
<keyword evidence="2" id="KW-0472">Membrane</keyword>
<feature type="compositionally biased region" description="Basic and acidic residues" evidence="1">
    <location>
        <begin position="439"/>
        <end position="448"/>
    </location>
</feature>
<evidence type="ECO:0000256" key="2">
    <source>
        <dbReference type="SAM" id="Phobius"/>
    </source>
</evidence>
<dbReference type="EMBL" id="JAWDGP010005755">
    <property type="protein sequence ID" value="KAK3752622.1"/>
    <property type="molecule type" value="Genomic_DNA"/>
</dbReference>
<feature type="compositionally biased region" description="Basic and acidic residues" evidence="1">
    <location>
        <begin position="332"/>
        <end position="342"/>
    </location>
</feature>
<dbReference type="CDD" id="cd12087">
    <property type="entry name" value="TM_EGFR-like"/>
    <property type="match status" value="1"/>
</dbReference>
<feature type="transmembrane region" description="Helical" evidence="2">
    <location>
        <begin position="206"/>
        <end position="229"/>
    </location>
</feature>
<dbReference type="SUPFAM" id="SSF82671">
    <property type="entry name" value="SEA domain"/>
    <property type="match status" value="1"/>
</dbReference>
<feature type="compositionally biased region" description="Polar residues" evidence="1">
    <location>
        <begin position="414"/>
        <end position="437"/>
    </location>
</feature>
<feature type="compositionally biased region" description="Basic and acidic residues" evidence="1">
    <location>
        <begin position="255"/>
        <end position="270"/>
    </location>
</feature>
<proteinExistence type="predicted"/>
<dbReference type="PROSITE" id="PS50024">
    <property type="entry name" value="SEA"/>
    <property type="match status" value="1"/>
</dbReference>
<dbReference type="Pfam" id="PF01390">
    <property type="entry name" value="SEA"/>
    <property type="match status" value="1"/>
</dbReference>
<feature type="region of interest" description="Disordered" evidence="1">
    <location>
        <begin position="413"/>
        <end position="450"/>
    </location>
</feature>
<evidence type="ECO:0000313" key="4">
    <source>
        <dbReference type="EMBL" id="KAK3752622.1"/>
    </source>
</evidence>
<name>A0AAE0YNN1_9GAST</name>
<sequence length="480" mass="54157">MVVVMDIRFDLTFTPDLRDPDSEAYRKASSDYRERLHNLYKILPNFKRVVILRFWEGSVGVKYKVEYGALDKNNCLPLDANQVKEKFLEVKAKLLKMDDIDQAFVNDTFEDSLSRAMLQLKELSNDVCGQPGICEDPVRYQCDEERRLCVHKCSVLGACPQNADCNVSEKGTVQCQCKHDGDRIYGGPNCTLVAERRGGFSFEQTIAAAVGAGGSVVLVSAIVLVVVLWRRRIRKNKKSNLLDSATSDIEMATVGEKRKNSRRKTDKEGVSNDAAAEPDGLLSQPAAPKDWRSMLVSGLESSDEPLAALRNAPPRNSFVDYGYYHGLMNPKSRVDSSDRDTSSKYSESTESILSRRGYADDRHQKVTSSTRYDAPRSRSSHNIHGRPQDYHRSEIVGGAMHHGVAGFPEGLEEQASSRNRNSQLNSKQRWQVQSQNPELEGHERHDLEIPEPDYANYTVWKELPSTEEPITLPRLLFNRR</sequence>
<organism evidence="4 5">
    <name type="scientific">Elysia crispata</name>
    <name type="common">lettuce slug</name>
    <dbReference type="NCBI Taxonomy" id="231223"/>
    <lineage>
        <taxon>Eukaryota</taxon>
        <taxon>Metazoa</taxon>
        <taxon>Spiralia</taxon>
        <taxon>Lophotrochozoa</taxon>
        <taxon>Mollusca</taxon>
        <taxon>Gastropoda</taxon>
        <taxon>Heterobranchia</taxon>
        <taxon>Euthyneura</taxon>
        <taxon>Panpulmonata</taxon>
        <taxon>Sacoglossa</taxon>
        <taxon>Placobranchoidea</taxon>
        <taxon>Plakobranchidae</taxon>
        <taxon>Elysia</taxon>
    </lineage>
</organism>
<evidence type="ECO:0000313" key="5">
    <source>
        <dbReference type="Proteomes" id="UP001283361"/>
    </source>
</evidence>
<feature type="region of interest" description="Disordered" evidence="1">
    <location>
        <begin position="253"/>
        <end position="287"/>
    </location>
</feature>
<evidence type="ECO:0000256" key="1">
    <source>
        <dbReference type="SAM" id="MobiDB-lite"/>
    </source>
</evidence>
<dbReference type="Proteomes" id="UP001283361">
    <property type="component" value="Unassembled WGS sequence"/>
</dbReference>
<keyword evidence="2" id="KW-1133">Transmembrane helix</keyword>
<comment type="caution">
    <text evidence="4">The sequence shown here is derived from an EMBL/GenBank/DDBJ whole genome shotgun (WGS) entry which is preliminary data.</text>
</comment>
<accession>A0AAE0YNN1</accession>
<keyword evidence="2" id="KW-0812">Transmembrane</keyword>
<reference evidence="4" key="1">
    <citation type="journal article" date="2023" name="G3 (Bethesda)">
        <title>A reference genome for the long-term kleptoplast-retaining sea slug Elysia crispata morphotype clarki.</title>
        <authorList>
            <person name="Eastman K.E."/>
            <person name="Pendleton A.L."/>
            <person name="Shaikh M.A."/>
            <person name="Suttiyut T."/>
            <person name="Ogas R."/>
            <person name="Tomko P."/>
            <person name="Gavelis G."/>
            <person name="Widhalm J.R."/>
            <person name="Wisecaver J.H."/>
        </authorList>
    </citation>
    <scope>NUCLEOTIDE SEQUENCE</scope>
    <source>
        <strain evidence="4">ECLA1</strain>
    </source>
</reference>
<gene>
    <name evidence="4" type="ORF">RRG08_008765</name>
</gene>
<dbReference type="InterPro" id="IPR000082">
    <property type="entry name" value="SEA_dom"/>
</dbReference>